<feature type="compositionally biased region" description="Basic and acidic residues" evidence="1">
    <location>
        <begin position="7"/>
        <end position="26"/>
    </location>
</feature>
<organism evidence="2 3">
    <name type="scientific">Ooceraea biroi</name>
    <name type="common">Clonal raider ant</name>
    <name type="synonym">Cerapachys biroi</name>
    <dbReference type="NCBI Taxonomy" id="2015173"/>
    <lineage>
        <taxon>Eukaryota</taxon>
        <taxon>Metazoa</taxon>
        <taxon>Ecdysozoa</taxon>
        <taxon>Arthropoda</taxon>
        <taxon>Hexapoda</taxon>
        <taxon>Insecta</taxon>
        <taxon>Pterygota</taxon>
        <taxon>Neoptera</taxon>
        <taxon>Endopterygota</taxon>
        <taxon>Hymenoptera</taxon>
        <taxon>Apocrita</taxon>
        <taxon>Aculeata</taxon>
        <taxon>Formicoidea</taxon>
        <taxon>Formicidae</taxon>
        <taxon>Dorylinae</taxon>
        <taxon>Ooceraea</taxon>
    </lineage>
</organism>
<keyword evidence="3" id="KW-1185">Reference proteome</keyword>
<feature type="region of interest" description="Disordered" evidence="1">
    <location>
        <begin position="1"/>
        <end position="30"/>
    </location>
</feature>
<dbReference type="EMBL" id="KK107207">
    <property type="protein sequence ID" value="EZA55426.1"/>
    <property type="molecule type" value="Genomic_DNA"/>
</dbReference>
<proteinExistence type="predicted"/>
<evidence type="ECO:0000313" key="3">
    <source>
        <dbReference type="Proteomes" id="UP000053097"/>
    </source>
</evidence>
<dbReference type="AlphaFoldDB" id="A0A026WID7"/>
<dbReference type="Proteomes" id="UP000053097">
    <property type="component" value="Unassembled WGS sequence"/>
</dbReference>
<sequence>MQLEVAGLRHNESKKEKKTRSFDQRDSKRRLAPGRITSGLEVAVLHAMLYHCGCKYNT</sequence>
<protein>
    <submittedName>
        <fullName evidence="2">Uncharacterized protein</fullName>
    </submittedName>
</protein>
<name>A0A026WID7_OOCBI</name>
<evidence type="ECO:0000256" key="1">
    <source>
        <dbReference type="SAM" id="MobiDB-lite"/>
    </source>
</evidence>
<accession>A0A026WID7</accession>
<reference evidence="2 3" key="1">
    <citation type="journal article" date="2014" name="Curr. Biol.">
        <title>The genome of the clonal raider ant Cerapachys biroi.</title>
        <authorList>
            <person name="Oxley P.R."/>
            <person name="Ji L."/>
            <person name="Fetter-Pruneda I."/>
            <person name="McKenzie S.K."/>
            <person name="Li C."/>
            <person name="Hu H."/>
            <person name="Zhang G."/>
            <person name="Kronauer D.J."/>
        </authorList>
    </citation>
    <scope>NUCLEOTIDE SEQUENCE [LARGE SCALE GENOMIC DNA]</scope>
</reference>
<gene>
    <name evidence="2" type="ORF">X777_04387</name>
</gene>
<evidence type="ECO:0000313" key="2">
    <source>
        <dbReference type="EMBL" id="EZA55426.1"/>
    </source>
</evidence>